<dbReference type="Pfam" id="PF18092">
    <property type="entry name" value="DraK_HK_N"/>
    <property type="match status" value="1"/>
</dbReference>
<keyword evidence="10" id="KW-0472">Membrane</keyword>
<dbReference type="SUPFAM" id="SSF47384">
    <property type="entry name" value="Homodimeric domain of signal transducing histidine kinase"/>
    <property type="match status" value="1"/>
</dbReference>
<dbReference type="SMART" id="SM00304">
    <property type="entry name" value="HAMP"/>
    <property type="match status" value="1"/>
</dbReference>
<evidence type="ECO:0000313" key="12">
    <source>
        <dbReference type="EMBL" id="TQM91182.1"/>
    </source>
</evidence>
<dbReference type="EC" id="2.7.13.3" evidence="3"/>
<evidence type="ECO:0000256" key="9">
    <source>
        <dbReference type="ARBA" id="ARBA00023012"/>
    </source>
</evidence>
<dbReference type="InterPro" id="IPR003661">
    <property type="entry name" value="HisK_dim/P_dom"/>
</dbReference>
<keyword evidence="6 10" id="KW-0812">Transmembrane</keyword>
<feature type="domain" description="HAMP" evidence="11">
    <location>
        <begin position="151"/>
        <end position="203"/>
    </location>
</feature>
<comment type="subcellular location">
    <subcellularLocation>
        <location evidence="2">Cell membrane</location>
    </subcellularLocation>
</comment>
<dbReference type="CDD" id="cd00082">
    <property type="entry name" value="HisKA"/>
    <property type="match status" value="1"/>
</dbReference>
<keyword evidence="7 12" id="KW-0418">Kinase</keyword>
<keyword evidence="8 10" id="KW-1133">Transmembrane helix</keyword>
<evidence type="ECO:0000256" key="7">
    <source>
        <dbReference type="ARBA" id="ARBA00022777"/>
    </source>
</evidence>
<evidence type="ECO:0000256" key="4">
    <source>
        <dbReference type="ARBA" id="ARBA00022553"/>
    </source>
</evidence>
<feature type="transmembrane region" description="Helical" evidence="10">
    <location>
        <begin position="127"/>
        <end position="150"/>
    </location>
</feature>
<dbReference type="GO" id="GO:0000155">
    <property type="term" value="F:phosphorelay sensor kinase activity"/>
    <property type="evidence" value="ECO:0007669"/>
    <property type="project" value="InterPro"/>
</dbReference>
<evidence type="ECO:0000256" key="5">
    <source>
        <dbReference type="ARBA" id="ARBA00022679"/>
    </source>
</evidence>
<dbReference type="GO" id="GO:0005886">
    <property type="term" value="C:plasma membrane"/>
    <property type="evidence" value="ECO:0007669"/>
    <property type="project" value="UniProtKB-SubCell"/>
</dbReference>
<dbReference type="AlphaFoldDB" id="A0A543K7X0"/>
<dbReference type="InterPro" id="IPR040868">
    <property type="entry name" value="DraK_HK_N"/>
</dbReference>
<organism evidence="12 13">
    <name type="scientific">Ornithinimicrobium humiphilum</name>
    <dbReference type="NCBI Taxonomy" id="125288"/>
    <lineage>
        <taxon>Bacteria</taxon>
        <taxon>Bacillati</taxon>
        <taxon>Actinomycetota</taxon>
        <taxon>Actinomycetes</taxon>
        <taxon>Micrococcales</taxon>
        <taxon>Ornithinimicrobiaceae</taxon>
        <taxon>Ornithinimicrobium</taxon>
    </lineage>
</organism>
<keyword evidence="5" id="KW-0808">Transferase</keyword>
<evidence type="ECO:0000256" key="10">
    <source>
        <dbReference type="SAM" id="Phobius"/>
    </source>
</evidence>
<evidence type="ECO:0000259" key="11">
    <source>
        <dbReference type="PROSITE" id="PS50885"/>
    </source>
</evidence>
<dbReference type="EMBL" id="VFPU01000002">
    <property type="protein sequence ID" value="TQM91182.1"/>
    <property type="molecule type" value="Genomic_DNA"/>
</dbReference>
<dbReference type="InterPro" id="IPR036097">
    <property type="entry name" value="HisK_dim/P_sf"/>
</dbReference>
<dbReference type="RefSeq" id="WP_170233670.1">
    <property type="nucleotide sequence ID" value="NZ_BAAAIL010000001.1"/>
</dbReference>
<evidence type="ECO:0000256" key="8">
    <source>
        <dbReference type="ARBA" id="ARBA00022989"/>
    </source>
</evidence>
<gene>
    <name evidence="12" type="ORF">FB476_2913</name>
</gene>
<dbReference type="Proteomes" id="UP000315133">
    <property type="component" value="Unassembled WGS sequence"/>
</dbReference>
<dbReference type="PROSITE" id="PS50885">
    <property type="entry name" value="HAMP"/>
    <property type="match status" value="1"/>
</dbReference>
<feature type="transmembrane region" description="Helical" evidence="10">
    <location>
        <begin position="5"/>
        <end position="22"/>
    </location>
</feature>
<keyword evidence="13" id="KW-1185">Reference proteome</keyword>
<dbReference type="Gene3D" id="1.10.287.130">
    <property type="match status" value="1"/>
</dbReference>
<accession>A0A543K7X0</accession>
<dbReference type="PANTHER" id="PTHR45436:SF5">
    <property type="entry name" value="SENSOR HISTIDINE KINASE TRCS"/>
    <property type="match status" value="1"/>
</dbReference>
<keyword evidence="4" id="KW-0597">Phosphoprotein</keyword>
<dbReference type="InterPro" id="IPR003660">
    <property type="entry name" value="HAMP_dom"/>
</dbReference>
<proteinExistence type="predicted"/>
<dbReference type="Gene3D" id="6.10.340.10">
    <property type="match status" value="1"/>
</dbReference>
<protein>
    <recommendedName>
        <fullName evidence="3">histidine kinase</fullName>
        <ecNumber evidence="3">2.7.13.3</ecNumber>
    </recommendedName>
</protein>
<evidence type="ECO:0000256" key="2">
    <source>
        <dbReference type="ARBA" id="ARBA00004236"/>
    </source>
</evidence>
<evidence type="ECO:0000313" key="13">
    <source>
        <dbReference type="Proteomes" id="UP000315133"/>
    </source>
</evidence>
<dbReference type="PANTHER" id="PTHR45436">
    <property type="entry name" value="SENSOR HISTIDINE KINASE YKOH"/>
    <property type="match status" value="1"/>
</dbReference>
<dbReference type="InterPro" id="IPR050428">
    <property type="entry name" value="TCS_sensor_his_kinase"/>
</dbReference>
<reference evidence="12 13" key="1">
    <citation type="submission" date="2019-06" db="EMBL/GenBank/DDBJ databases">
        <title>Sequencing the genomes of 1000 actinobacteria strains.</title>
        <authorList>
            <person name="Klenk H.-P."/>
        </authorList>
    </citation>
    <scope>NUCLEOTIDE SEQUENCE [LARGE SCALE GENOMIC DNA]</scope>
    <source>
        <strain evidence="12 13">DSM 12362</strain>
    </source>
</reference>
<comment type="caution">
    <text evidence="12">The sequence shown here is derived from an EMBL/GenBank/DDBJ whole genome shotgun (WGS) entry which is preliminary data.</text>
</comment>
<name>A0A543K7X0_9MICO</name>
<comment type="catalytic activity">
    <reaction evidence="1">
        <text>ATP + protein L-histidine = ADP + protein N-phospho-L-histidine.</text>
        <dbReference type="EC" id="2.7.13.3"/>
    </reaction>
</comment>
<evidence type="ECO:0000256" key="3">
    <source>
        <dbReference type="ARBA" id="ARBA00012438"/>
    </source>
</evidence>
<sequence>MRRQIIATLVAMVVGVVLLYGVPRAYWLSELVHSTEQRETHRAADVLAVAVDERRAGGGQVEEDFLAQLVHTGEAVTVTVDGGTLRVGTDASQDSPDDIVAVRGLAGGGELSLRRADELVSDRVGEALVPVGLLGLVLIVAAGLLVKVLADRLSRPFRELAGIADAVGRGHFDVSIPHYRVPEAEAIGGSMRRGISRLAELRRRERDIASNASHELRSPISALRMEIEDLASWPETPPVVAAELHSYLPQLDRLNAAVRTYLDAAEAQRLLDVDVVDLSALVRESLDRWRSRLRGPSAPRLVVVDEPTEAVHVCASDSAVTEVLDHLLTDAVHRLPTHVLVEIDSTDGYGRVRLELEGARADGGGGVREGTEVADGRAAAAETALAVGGRVISVDGQTVVLLRLAGEDEDDSPTTDA</sequence>
<evidence type="ECO:0000256" key="1">
    <source>
        <dbReference type="ARBA" id="ARBA00000085"/>
    </source>
</evidence>
<keyword evidence="9" id="KW-0902">Two-component regulatory system</keyword>
<evidence type="ECO:0000256" key="6">
    <source>
        <dbReference type="ARBA" id="ARBA00022692"/>
    </source>
</evidence>